<proteinExistence type="predicted"/>
<dbReference type="OrthoDB" id="9634347at2759"/>
<evidence type="ECO:0000313" key="2">
    <source>
        <dbReference type="Proteomes" id="UP000515202"/>
    </source>
</evidence>
<keyword evidence="1" id="KW-0732">Signal</keyword>
<feature type="signal peptide" evidence="1">
    <location>
        <begin position="1"/>
        <end position="17"/>
    </location>
</feature>
<feature type="chain" id="PRO_5027744343" evidence="1">
    <location>
        <begin position="18"/>
        <end position="263"/>
    </location>
</feature>
<name>A0A6P6BSG0_PTEVA</name>
<keyword evidence="2" id="KW-1185">Reference proteome</keyword>
<dbReference type="GeneID" id="111730821"/>
<protein>
    <submittedName>
        <fullName evidence="3">Vomeromodulin-like</fullName>
    </submittedName>
</protein>
<evidence type="ECO:0000313" key="3">
    <source>
        <dbReference type="RefSeq" id="XP_023378029.1"/>
    </source>
</evidence>
<dbReference type="Proteomes" id="UP000515202">
    <property type="component" value="Unplaced"/>
</dbReference>
<accession>A0A6P6BSG0</accession>
<dbReference type="PANTHER" id="PTHR40142">
    <property type="entry name" value="BPI FOLD-CONTAINING FAMILY B, MEMBER 9B-RELATED"/>
    <property type="match status" value="1"/>
</dbReference>
<dbReference type="OMA" id="VINMDSP"/>
<sequence>MLNLWALAITLAIQAEAFDLLMSPPASPGKCPVAPSLPSTGVFRRVPVQKYSPLSKRLVVTPPIAKNPVSNSKLYDYLNANLPLQIKKMLMCAEMDLAGVVGTVLDTVSNLDVLSLLSDTSPLNILSGGGLGEVLGKGSSSKSSNLPLPLLSEASAVTNLLPVGKGILGSILPIPPQANPVSNLLQPLSAVVNKESTTGLLKSALPADTMDALIGGLGNIKVKDLLIGLEVQNATVENMMLTMADPQKILVKASTTALIGGKG</sequence>
<gene>
    <name evidence="3" type="primary">LOC111730821</name>
</gene>
<dbReference type="AlphaFoldDB" id="A0A6P6BSG0"/>
<dbReference type="GO" id="GO:0007608">
    <property type="term" value="P:sensory perception of smell"/>
    <property type="evidence" value="ECO:0007669"/>
    <property type="project" value="InterPro"/>
</dbReference>
<dbReference type="RefSeq" id="XP_023378029.1">
    <property type="nucleotide sequence ID" value="XM_023522261.1"/>
</dbReference>
<dbReference type="PANTHER" id="PTHR40142:SF1">
    <property type="entry name" value="BPI FOLD CONTAINING FAMILY B, MEMBER 9B-RELATED"/>
    <property type="match status" value="1"/>
</dbReference>
<reference evidence="3" key="1">
    <citation type="submission" date="2025-08" db="UniProtKB">
        <authorList>
            <consortium name="RefSeq"/>
        </authorList>
    </citation>
    <scope>IDENTIFICATION</scope>
    <source>
        <tissue evidence="3">Kidney</tissue>
    </source>
</reference>
<evidence type="ECO:0000256" key="1">
    <source>
        <dbReference type="SAM" id="SignalP"/>
    </source>
</evidence>
<dbReference type="KEGG" id="pvp:111730821"/>
<organism evidence="2 3">
    <name type="scientific">Pteropus vampyrus</name>
    <name type="common">Large flying fox</name>
    <dbReference type="NCBI Taxonomy" id="132908"/>
    <lineage>
        <taxon>Eukaryota</taxon>
        <taxon>Metazoa</taxon>
        <taxon>Chordata</taxon>
        <taxon>Craniata</taxon>
        <taxon>Vertebrata</taxon>
        <taxon>Euteleostomi</taxon>
        <taxon>Mammalia</taxon>
        <taxon>Eutheria</taxon>
        <taxon>Laurasiatheria</taxon>
        <taxon>Chiroptera</taxon>
        <taxon>Yinpterochiroptera</taxon>
        <taxon>Pteropodoidea</taxon>
        <taxon>Pteropodidae</taxon>
        <taxon>Pteropodinae</taxon>
        <taxon>Pteropus</taxon>
    </lineage>
</organism>
<dbReference type="InterPro" id="IPR034433">
    <property type="entry name" value="Vomeromodulin"/>
</dbReference>